<gene>
    <name evidence="2" type="ORF">HaLaN_08224</name>
</gene>
<dbReference type="EMBL" id="BLLF01000512">
    <property type="protein sequence ID" value="GFH12518.1"/>
    <property type="molecule type" value="Genomic_DNA"/>
</dbReference>
<feature type="compositionally biased region" description="Basic residues" evidence="1">
    <location>
        <begin position="77"/>
        <end position="88"/>
    </location>
</feature>
<reference evidence="2 3" key="1">
    <citation type="submission" date="2020-02" db="EMBL/GenBank/DDBJ databases">
        <title>Draft genome sequence of Haematococcus lacustris strain NIES-144.</title>
        <authorList>
            <person name="Morimoto D."/>
            <person name="Nakagawa S."/>
            <person name="Yoshida T."/>
            <person name="Sawayama S."/>
        </authorList>
    </citation>
    <scope>NUCLEOTIDE SEQUENCE [LARGE SCALE GENOMIC DNA]</scope>
    <source>
        <strain evidence="2 3">NIES-144</strain>
    </source>
</reference>
<protein>
    <submittedName>
        <fullName evidence="2">Uncharacterized protein</fullName>
    </submittedName>
</protein>
<evidence type="ECO:0000256" key="1">
    <source>
        <dbReference type="SAM" id="MobiDB-lite"/>
    </source>
</evidence>
<evidence type="ECO:0000313" key="2">
    <source>
        <dbReference type="EMBL" id="GFH12518.1"/>
    </source>
</evidence>
<comment type="caution">
    <text evidence="2">The sequence shown here is derived from an EMBL/GenBank/DDBJ whole genome shotgun (WGS) entry which is preliminary data.</text>
</comment>
<name>A0A699YYK3_HAELA</name>
<keyword evidence="3" id="KW-1185">Reference proteome</keyword>
<dbReference type="AlphaFoldDB" id="A0A699YYK3"/>
<feature type="region of interest" description="Disordered" evidence="1">
    <location>
        <begin position="1"/>
        <end position="24"/>
    </location>
</feature>
<evidence type="ECO:0000313" key="3">
    <source>
        <dbReference type="Proteomes" id="UP000485058"/>
    </source>
</evidence>
<sequence>MDHARRPVLRQLPETPLRLDDPAKRQRLAYQTPVHGTSALNVCTPGWETCSTDCLQCSPDPISPSLSCAQDTARSAAGRRRRHPRLPKGPRWQGMPSGAFLPVIPQHNLQ</sequence>
<dbReference type="Proteomes" id="UP000485058">
    <property type="component" value="Unassembled WGS sequence"/>
</dbReference>
<feature type="region of interest" description="Disordered" evidence="1">
    <location>
        <begin position="65"/>
        <end position="110"/>
    </location>
</feature>
<proteinExistence type="predicted"/>
<organism evidence="2 3">
    <name type="scientific">Haematococcus lacustris</name>
    <name type="common">Green alga</name>
    <name type="synonym">Haematococcus pluvialis</name>
    <dbReference type="NCBI Taxonomy" id="44745"/>
    <lineage>
        <taxon>Eukaryota</taxon>
        <taxon>Viridiplantae</taxon>
        <taxon>Chlorophyta</taxon>
        <taxon>core chlorophytes</taxon>
        <taxon>Chlorophyceae</taxon>
        <taxon>CS clade</taxon>
        <taxon>Chlamydomonadales</taxon>
        <taxon>Haematococcaceae</taxon>
        <taxon>Haematococcus</taxon>
    </lineage>
</organism>
<accession>A0A699YYK3</accession>